<organism evidence="2">
    <name type="scientific">marine metagenome</name>
    <dbReference type="NCBI Taxonomy" id="408172"/>
    <lineage>
        <taxon>unclassified sequences</taxon>
        <taxon>metagenomes</taxon>
        <taxon>ecological metagenomes</taxon>
    </lineage>
</organism>
<dbReference type="EMBL" id="UINC01081311">
    <property type="protein sequence ID" value="SVC25031.1"/>
    <property type="molecule type" value="Genomic_DNA"/>
</dbReference>
<reference evidence="2" key="1">
    <citation type="submission" date="2018-05" db="EMBL/GenBank/DDBJ databases">
        <authorList>
            <person name="Lanie J.A."/>
            <person name="Ng W.-L."/>
            <person name="Kazmierczak K.M."/>
            <person name="Andrzejewski T.M."/>
            <person name="Davidsen T.M."/>
            <person name="Wayne K.J."/>
            <person name="Tettelin H."/>
            <person name="Glass J.I."/>
            <person name="Rusch D."/>
            <person name="Podicherti R."/>
            <person name="Tsui H.-C.T."/>
            <person name="Winkler M.E."/>
        </authorList>
    </citation>
    <scope>NUCLEOTIDE SEQUENCE</scope>
</reference>
<protein>
    <submittedName>
        <fullName evidence="2">Uncharacterized protein</fullName>
    </submittedName>
</protein>
<gene>
    <name evidence="2" type="ORF">METZ01_LOCUS277885</name>
</gene>
<feature type="transmembrane region" description="Helical" evidence="1">
    <location>
        <begin position="84"/>
        <end position="105"/>
    </location>
</feature>
<evidence type="ECO:0000313" key="2">
    <source>
        <dbReference type="EMBL" id="SVC25031.1"/>
    </source>
</evidence>
<sequence length="138" mass="16037">MFVFWNVFRFLSIIKDNKLSKEMMLYTYTVIFLIGIAGIFSRFFDNVITEIFLGLLGPVLVGFVTVFFMIKYSNSGAIRLNRMLVRSFGIKFIFYGIFIITIFTVYPFKPIPFMCSFTSSFIGLHLMEAIVLKKIQGR</sequence>
<feature type="transmembrane region" description="Helical" evidence="1">
    <location>
        <begin position="25"/>
        <end position="44"/>
    </location>
</feature>
<dbReference type="AlphaFoldDB" id="A0A382KQV5"/>
<name>A0A382KQV5_9ZZZZ</name>
<keyword evidence="1" id="KW-0812">Transmembrane</keyword>
<feature type="transmembrane region" description="Helical" evidence="1">
    <location>
        <begin position="111"/>
        <end position="132"/>
    </location>
</feature>
<feature type="transmembrane region" description="Helical" evidence="1">
    <location>
        <begin position="50"/>
        <end position="72"/>
    </location>
</feature>
<accession>A0A382KQV5</accession>
<keyword evidence="1" id="KW-1133">Transmembrane helix</keyword>
<keyword evidence="1" id="KW-0472">Membrane</keyword>
<evidence type="ECO:0000256" key="1">
    <source>
        <dbReference type="SAM" id="Phobius"/>
    </source>
</evidence>
<proteinExistence type="predicted"/>